<evidence type="ECO:0000313" key="2">
    <source>
        <dbReference type="Proteomes" id="UP001357485"/>
    </source>
</evidence>
<proteinExistence type="predicted"/>
<name>A0ABR0LP77_9PEZI</name>
<reference evidence="1 2" key="1">
    <citation type="submission" date="2023-08" db="EMBL/GenBank/DDBJ databases">
        <title>Black Yeasts Isolated from many extreme environments.</title>
        <authorList>
            <person name="Coleine C."/>
            <person name="Stajich J.E."/>
            <person name="Selbmann L."/>
        </authorList>
    </citation>
    <scope>NUCLEOTIDE SEQUENCE [LARGE SCALE GENOMIC DNA]</scope>
    <source>
        <strain evidence="1 2">CCFEE 536</strain>
    </source>
</reference>
<organism evidence="1 2">
    <name type="scientific">Cryomyces antarcticus</name>
    <dbReference type="NCBI Taxonomy" id="329879"/>
    <lineage>
        <taxon>Eukaryota</taxon>
        <taxon>Fungi</taxon>
        <taxon>Dikarya</taxon>
        <taxon>Ascomycota</taxon>
        <taxon>Pezizomycotina</taxon>
        <taxon>Dothideomycetes</taxon>
        <taxon>Dothideomycetes incertae sedis</taxon>
        <taxon>Cryomyces</taxon>
    </lineage>
</organism>
<accession>A0ABR0LP77</accession>
<keyword evidence="2" id="KW-1185">Reference proteome</keyword>
<evidence type="ECO:0000313" key="1">
    <source>
        <dbReference type="EMBL" id="KAK5201352.1"/>
    </source>
</evidence>
<comment type="caution">
    <text evidence="1">The sequence shown here is derived from an EMBL/GenBank/DDBJ whole genome shotgun (WGS) entry which is preliminary data.</text>
</comment>
<gene>
    <name evidence="1" type="ORF">LTR16_002967</name>
</gene>
<dbReference type="PANTHER" id="PTHR47843">
    <property type="entry name" value="BTB DOMAIN-CONTAINING PROTEIN-RELATED"/>
    <property type="match status" value="1"/>
</dbReference>
<dbReference type="EMBL" id="JAVRRA010016682">
    <property type="protein sequence ID" value="KAK5201352.1"/>
    <property type="molecule type" value="Genomic_DNA"/>
</dbReference>
<dbReference type="Proteomes" id="UP001357485">
    <property type="component" value="Unassembled WGS sequence"/>
</dbReference>
<dbReference type="PANTHER" id="PTHR47843:SF5">
    <property type="entry name" value="BTB_POZ DOMAIN PROTEIN"/>
    <property type="match status" value="1"/>
</dbReference>
<sequence>MSRIKMETPQKQALMKATDTQVPKLSKPCHHYLEFLDQLSSVTVAPTVLLHVKVYNLAEKYNVWGLKAAAVVQFEKQLTVHWSDAEFFPALYVAYQNTPENEKFLRHAAADALNAHPELPREPEVQAAMYEVNGWSYEPLKRSMKKVKDLKEELGY</sequence>
<protein>
    <submittedName>
        <fullName evidence="1">Uncharacterized protein</fullName>
    </submittedName>
</protein>